<evidence type="ECO:0000313" key="2">
    <source>
        <dbReference type="EMBL" id="QPZ92304.1"/>
    </source>
</evidence>
<evidence type="ECO:0000256" key="1">
    <source>
        <dbReference type="SAM" id="MobiDB-lite"/>
    </source>
</evidence>
<protein>
    <submittedName>
        <fullName evidence="2">Uncharacterized protein</fullName>
    </submittedName>
</protein>
<keyword evidence="3" id="KW-1185">Reference proteome</keyword>
<sequence length="51" mass="5694">MNKTQPTRRWMKAAVASARDCDTRMPWARKARPSQASRAVAPAPRRVSAAQ</sequence>
<proteinExistence type="predicted"/>
<dbReference type="EMBL" id="CP053562">
    <property type="protein sequence ID" value="QPZ92304.1"/>
    <property type="molecule type" value="Genomic_DNA"/>
</dbReference>
<dbReference type="RefSeq" id="WP_165756930.1">
    <property type="nucleotide sequence ID" value="NZ_CP053562.1"/>
</dbReference>
<gene>
    <name evidence="2" type="ORF">AKL02_016320</name>
</gene>
<dbReference type="Proteomes" id="UP000192422">
    <property type="component" value="Chromosome"/>
</dbReference>
<accession>A0ABX6YWR7</accession>
<organism evidence="2 3">
    <name type="scientific">Thioclava electrotropha</name>
    <dbReference type="NCBI Taxonomy" id="1549850"/>
    <lineage>
        <taxon>Bacteria</taxon>
        <taxon>Pseudomonadati</taxon>
        <taxon>Pseudomonadota</taxon>
        <taxon>Alphaproteobacteria</taxon>
        <taxon>Rhodobacterales</taxon>
        <taxon>Paracoccaceae</taxon>
        <taxon>Thioclava</taxon>
    </lineage>
</organism>
<name>A0ABX6YWR7_9RHOB</name>
<evidence type="ECO:0000313" key="3">
    <source>
        <dbReference type="Proteomes" id="UP000192422"/>
    </source>
</evidence>
<reference evidence="2 3" key="1">
    <citation type="submission" date="2020-05" db="EMBL/GenBank/DDBJ databases">
        <title>Thioclava electrotropha strain Elox9 finished genome.</title>
        <authorList>
            <person name="Rowe A.R."/>
            <person name="Wilbanks E.G."/>
        </authorList>
    </citation>
    <scope>NUCLEOTIDE SEQUENCE [LARGE SCALE GENOMIC DNA]</scope>
    <source>
        <strain evidence="2 3">Elox9</strain>
    </source>
</reference>
<feature type="compositionally biased region" description="Low complexity" evidence="1">
    <location>
        <begin position="33"/>
        <end position="51"/>
    </location>
</feature>
<feature type="region of interest" description="Disordered" evidence="1">
    <location>
        <begin position="26"/>
        <end position="51"/>
    </location>
</feature>